<reference evidence="2" key="1">
    <citation type="submission" date="2020-07" db="EMBL/GenBank/DDBJ databases">
        <title>Genome sequence and genetic diversity analysis of an under-domesticated orphan crop, white fonio (Digitaria exilis).</title>
        <authorList>
            <person name="Bennetzen J.L."/>
            <person name="Chen S."/>
            <person name="Ma X."/>
            <person name="Wang X."/>
            <person name="Yssel A.E.J."/>
            <person name="Chaluvadi S.R."/>
            <person name="Johnson M."/>
            <person name="Gangashetty P."/>
            <person name="Hamidou F."/>
            <person name="Sanogo M.D."/>
            <person name="Zwaenepoel A."/>
            <person name="Wallace J."/>
            <person name="Van De Peer Y."/>
            <person name="Van Deynze A."/>
        </authorList>
    </citation>
    <scope>NUCLEOTIDE SEQUENCE</scope>
    <source>
        <tissue evidence="2">Leaves</tissue>
    </source>
</reference>
<proteinExistence type="inferred from homology"/>
<dbReference type="Pfam" id="PF01459">
    <property type="entry name" value="Porin_3"/>
    <property type="match status" value="1"/>
</dbReference>
<dbReference type="InterPro" id="IPR027246">
    <property type="entry name" value="Porin_Euk/Tom40"/>
</dbReference>
<dbReference type="PANTHER" id="PTHR11743">
    <property type="entry name" value="VOLTAGE-DEPENDENT ANION-SELECTIVE CHANNEL"/>
    <property type="match status" value="1"/>
</dbReference>
<sequence length="119" mass="13163">MTSEYYHAALILADKGGTMKVYGMYHFDKMQKASTVAELTRNFSKNKNTLTFGVLYTIDAQTMVKARFNNNGSLAALLQLEVKPKTHLTVSGEFDMKALERPPKIGLALALIRCSNGTT</sequence>
<dbReference type="GO" id="GO:0005741">
    <property type="term" value="C:mitochondrial outer membrane"/>
    <property type="evidence" value="ECO:0007669"/>
    <property type="project" value="InterPro"/>
</dbReference>
<dbReference type="Proteomes" id="UP000636709">
    <property type="component" value="Unassembled WGS sequence"/>
</dbReference>
<protein>
    <submittedName>
        <fullName evidence="2">Uncharacterized protein</fullName>
    </submittedName>
</protein>
<evidence type="ECO:0000256" key="1">
    <source>
        <dbReference type="ARBA" id="ARBA00009624"/>
    </source>
</evidence>
<dbReference type="OrthoDB" id="7827681at2759"/>
<keyword evidence="3" id="KW-1185">Reference proteome</keyword>
<dbReference type="PROSITE" id="PS00558">
    <property type="entry name" value="EUKARYOTIC_PORIN"/>
    <property type="match status" value="1"/>
</dbReference>
<organism evidence="2 3">
    <name type="scientific">Digitaria exilis</name>
    <dbReference type="NCBI Taxonomy" id="1010633"/>
    <lineage>
        <taxon>Eukaryota</taxon>
        <taxon>Viridiplantae</taxon>
        <taxon>Streptophyta</taxon>
        <taxon>Embryophyta</taxon>
        <taxon>Tracheophyta</taxon>
        <taxon>Spermatophyta</taxon>
        <taxon>Magnoliopsida</taxon>
        <taxon>Liliopsida</taxon>
        <taxon>Poales</taxon>
        <taxon>Poaceae</taxon>
        <taxon>PACMAD clade</taxon>
        <taxon>Panicoideae</taxon>
        <taxon>Panicodae</taxon>
        <taxon>Paniceae</taxon>
        <taxon>Anthephorinae</taxon>
        <taxon>Digitaria</taxon>
    </lineage>
</organism>
<dbReference type="AlphaFoldDB" id="A0A835BFC3"/>
<comment type="similarity">
    <text evidence="1">Belongs to the eukaryotic mitochondrial porin (TC 1.B.8.1) family.</text>
</comment>
<dbReference type="InterPro" id="IPR023614">
    <property type="entry name" value="Porin_dom_sf"/>
</dbReference>
<evidence type="ECO:0000313" key="3">
    <source>
        <dbReference type="Proteomes" id="UP000636709"/>
    </source>
</evidence>
<comment type="caution">
    <text evidence="2">The sequence shown here is derived from an EMBL/GenBank/DDBJ whole genome shotgun (WGS) entry which is preliminary data.</text>
</comment>
<dbReference type="EMBL" id="JACEFO010001889">
    <property type="protein sequence ID" value="KAF8695479.1"/>
    <property type="molecule type" value="Genomic_DNA"/>
</dbReference>
<accession>A0A835BFC3</accession>
<dbReference type="PANTHER" id="PTHR11743:SF23">
    <property type="entry name" value="MITOCHONDRIAL OUTER MEMBRANE PROTEIN PORIN 5-RELATED"/>
    <property type="match status" value="1"/>
</dbReference>
<evidence type="ECO:0000313" key="2">
    <source>
        <dbReference type="EMBL" id="KAF8695479.1"/>
    </source>
</evidence>
<dbReference type="InterPro" id="IPR001925">
    <property type="entry name" value="Porin_Euk"/>
</dbReference>
<name>A0A835BFC3_9POAL</name>
<dbReference type="GO" id="GO:0008308">
    <property type="term" value="F:voltage-gated monoatomic anion channel activity"/>
    <property type="evidence" value="ECO:0007669"/>
    <property type="project" value="InterPro"/>
</dbReference>
<gene>
    <name evidence="2" type="ORF">HU200_037445</name>
</gene>
<dbReference type="Gene3D" id="2.40.160.10">
    <property type="entry name" value="Porin"/>
    <property type="match status" value="1"/>
</dbReference>